<dbReference type="RefSeq" id="WP_172187533.1">
    <property type="nucleotide sequence ID" value="NZ_CAWPPK010000250.1"/>
</dbReference>
<dbReference type="InterPro" id="IPR058651">
    <property type="entry name" value="HTH_VMAP-M9"/>
</dbReference>
<evidence type="ECO:0000313" key="3">
    <source>
        <dbReference type="EMBL" id="NQE34736.1"/>
    </source>
</evidence>
<dbReference type="Proteomes" id="UP000702425">
    <property type="component" value="Unassembled WGS sequence"/>
</dbReference>
<keyword evidence="4" id="KW-1185">Reference proteome</keyword>
<reference evidence="3 4" key="1">
    <citation type="journal article" date="2020" name="Sci. Rep.">
        <title>A novel cyanobacterial geosmin producer, revising GeoA distribution and dispersion patterns in Bacteria.</title>
        <authorList>
            <person name="Churro C."/>
            <person name="Semedo-Aguiar A.P."/>
            <person name="Silva A.D."/>
            <person name="Pereira-Leal J.B."/>
            <person name="Leite R.B."/>
        </authorList>
    </citation>
    <scope>NUCLEOTIDE SEQUENCE [LARGE SCALE GENOMIC DNA]</scope>
    <source>
        <strain evidence="3 4">IPMA8</strain>
    </source>
</reference>
<dbReference type="Pfam" id="PF14516">
    <property type="entry name" value="AAA_35"/>
    <property type="match status" value="1"/>
</dbReference>
<organism evidence="3 4">
    <name type="scientific">Microcoleus asticus IPMA8</name>
    <dbReference type="NCBI Taxonomy" id="2563858"/>
    <lineage>
        <taxon>Bacteria</taxon>
        <taxon>Bacillati</taxon>
        <taxon>Cyanobacteriota</taxon>
        <taxon>Cyanophyceae</taxon>
        <taxon>Oscillatoriophycideae</taxon>
        <taxon>Oscillatoriales</taxon>
        <taxon>Microcoleaceae</taxon>
        <taxon>Microcoleus</taxon>
        <taxon>Microcoleus asticus</taxon>
    </lineage>
</organism>
<proteinExistence type="predicted"/>
<gene>
    <name evidence="3" type="ORF">E5S67_02464</name>
</gene>
<accession>A0ABX2CWF0</accession>
<feature type="region of interest" description="Disordered" evidence="1">
    <location>
        <begin position="162"/>
        <end position="182"/>
    </location>
</feature>
<evidence type="ECO:0000256" key="1">
    <source>
        <dbReference type="SAM" id="MobiDB-lite"/>
    </source>
</evidence>
<evidence type="ECO:0000259" key="2">
    <source>
        <dbReference type="Pfam" id="PF26355"/>
    </source>
</evidence>
<protein>
    <recommendedName>
        <fullName evidence="2">vWA-MoxR associated protein N-terminal HTH domain-containing protein</fullName>
    </recommendedName>
</protein>
<dbReference type="Pfam" id="PF26355">
    <property type="entry name" value="HTH_VMAP-M9"/>
    <property type="match status" value="1"/>
</dbReference>
<sequence length="287" mass="32568">MNVDEVLDTVEQSLLSRKLSSLERFILCQSWRGRGYSEMAPDCAYSIAHIKEIGSQLWQAFSKTLGERVTKKNLFLVLKQYLLSRTGQTVNSDQLPVTFLLVEVIDPPLTPTTNQLPVATDFVEASYSGDGEQLSRICDRNELVIEEDNWLFRVQQKYQTSTDNTEAENNLKAPATQSEPTIPRGCLPLDSPLYINRPPIAELTYKEISESGRSLRIKAPRLPGKNSLLSRILNLATHCGYKTLYLDFQEADVTFSAELNQFLGLLYANLSRQLNFTPMLNEYREYG</sequence>
<dbReference type="EMBL" id="SRRZ01000038">
    <property type="protein sequence ID" value="NQE34736.1"/>
    <property type="molecule type" value="Genomic_DNA"/>
</dbReference>
<evidence type="ECO:0000313" key="4">
    <source>
        <dbReference type="Proteomes" id="UP000702425"/>
    </source>
</evidence>
<comment type="caution">
    <text evidence="3">The sequence shown here is derived from an EMBL/GenBank/DDBJ whole genome shotgun (WGS) entry which is preliminary data.</text>
</comment>
<name>A0ABX2CWF0_9CYAN</name>
<feature type="domain" description="vWA-MoxR associated protein N-terminal HTH" evidence="2">
    <location>
        <begin position="1"/>
        <end position="80"/>
    </location>
</feature>